<feature type="transmembrane region" description="Helical" evidence="14">
    <location>
        <begin position="7"/>
        <end position="29"/>
    </location>
</feature>
<dbReference type="SUPFAM" id="SSF55874">
    <property type="entry name" value="ATPase domain of HSP90 chaperone/DNA topoisomerase II/histidine kinase"/>
    <property type="match status" value="1"/>
</dbReference>
<evidence type="ECO:0000256" key="11">
    <source>
        <dbReference type="ARBA" id="ARBA00023136"/>
    </source>
</evidence>
<evidence type="ECO:0000313" key="19">
    <source>
        <dbReference type="Proteomes" id="UP001482513"/>
    </source>
</evidence>
<evidence type="ECO:0000256" key="12">
    <source>
        <dbReference type="PROSITE-ProRule" id="PRU00169"/>
    </source>
</evidence>
<feature type="modified residue" description="4-aspartylphosphate" evidence="12">
    <location>
        <position position="771"/>
    </location>
</feature>
<evidence type="ECO:0000256" key="5">
    <source>
        <dbReference type="ARBA" id="ARBA00022553"/>
    </source>
</evidence>
<evidence type="ECO:0000256" key="6">
    <source>
        <dbReference type="ARBA" id="ARBA00022679"/>
    </source>
</evidence>
<evidence type="ECO:0000259" key="17">
    <source>
        <dbReference type="PROSITE" id="PS50885"/>
    </source>
</evidence>
<dbReference type="Pfam" id="PF02743">
    <property type="entry name" value="dCache_1"/>
    <property type="match status" value="1"/>
</dbReference>
<dbReference type="Pfam" id="PF00512">
    <property type="entry name" value="HisKA"/>
    <property type="match status" value="1"/>
</dbReference>
<evidence type="ECO:0000259" key="16">
    <source>
        <dbReference type="PROSITE" id="PS50110"/>
    </source>
</evidence>
<evidence type="ECO:0000256" key="8">
    <source>
        <dbReference type="ARBA" id="ARBA00022777"/>
    </source>
</evidence>
<evidence type="ECO:0000256" key="13">
    <source>
        <dbReference type="SAM" id="Coils"/>
    </source>
</evidence>
<reference evidence="18 19" key="1">
    <citation type="submission" date="2022-04" db="EMBL/GenBank/DDBJ databases">
        <title>Positive selection, recombination, and allopatry shape intraspecific diversity of widespread and dominant cyanobacteria.</title>
        <authorList>
            <person name="Wei J."/>
            <person name="Shu W."/>
            <person name="Hu C."/>
        </authorList>
    </citation>
    <scope>NUCLEOTIDE SEQUENCE [LARGE SCALE GENOMIC DNA]</scope>
    <source>
        <strain evidence="18 19">DQ-A4</strain>
    </source>
</reference>
<keyword evidence="18" id="KW-0067">ATP-binding</keyword>
<dbReference type="EMBL" id="JAMPKX010000017">
    <property type="protein sequence ID" value="MEP0949977.1"/>
    <property type="molecule type" value="Genomic_DNA"/>
</dbReference>
<dbReference type="InterPro" id="IPR004358">
    <property type="entry name" value="Sig_transdc_His_kin-like_C"/>
</dbReference>
<proteinExistence type="predicted"/>
<keyword evidence="8" id="KW-0418">Kinase</keyword>
<dbReference type="InterPro" id="IPR033479">
    <property type="entry name" value="dCache_1"/>
</dbReference>
<dbReference type="EC" id="2.7.13.3" evidence="3"/>
<dbReference type="CDD" id="cd16922">
    <property type="entry name" value="HATPase_EvgS-ArcB-TorS-like"/>
    <property type="match status" value="1"/>
</dbReference>
<feature type="domain" description="HAMP" evidence="17">
    <location>
        <begin position="362"/>
        <end position="425"/>
    </location>
</feature>
<organism evidence="18 19">
    <name type="scientific">Leptolyngbya subtilissima DQ-A4</name>
    <dbReference type="NCBI Taxonomy" id="2933933"/>
    <lineage>
        <taxon>Bacteria</taxon>
        <taxon>Bacillati</taxon>
        <taxon>Cyanobacteriota</taxon>
        <taxon>Cyanophyceae</taxon>
        <taxon>Leptolyngbyales</taxon>
        <taxon>Leptolyngbyaceae</taxon>
        <taxon>Leptolyngbya group</taxon>
        <taxon>Leptolyngbya</taxon>
    </lineage>
</organism>
<comment type="subcellular location">
    <subcellularLocation>
        <location evidence="2">Cell membrane</location>
        <topology evidence="2">Multi-pass membrane protein</topology>
    </subcellularLocation>
</comment>
<evidence type="ECO:0000256" key="4">
    <source>
        <dbReference type="ARBA" id="ARBA00022475"/>
    </source>
</evidence>
<dbReference type="Pfam" id="PF02518">
    <property type="entry name" value="HATPase_c"/>
    <property type="match status" value="1"/>
</dbReference>
<comment type="catalytic activity">
    <reaction evidence="1">
        <text>ATP + protein L-histidine = ADP + protein N-phospho-L-histidine.</text>
        <dbReference type="EC" id="2.7.13.3"/>
    </reaction>
</comment>
<dbReference type="PRINTS" id="PR00344">
    <property type="entry name" value="BCTRLSENSOR"/>
</dbReference>
<keyword evidence="13" id="KW-0175">Coiled coil</keyword>
<feature type="domain" description="Histidine kinase" evidence="15">
    <location>
        <begin position="465"/>
        <end position="696"/>
    </location>
</feature>
<evidence type="ECO:0000256" key="2">
    <source>
        <dbReference type="ARBA" id="ARBA00004651"/>
    </source>
</evidence>
<keyword evidence="4" id="KW-1003">Cell membrane</keyword>
<accession>A0ABV0KB52</accession>
<evidence type="ECO:0000259" key="15">
    <source>
        <dbReference type="PROSITE" id="PS50109"/>
    </source>
</evidence>
<dbReference type="InterPro" id="IPR036890">
    <property type="entry name" value="HATPase_C_sf"/>
</dbReference>
<dbReference type="PANTHER" id="PTHR43047">
    <property type="entry name" value="TWO-COMPONENT HISTIDINE PROTEIN KINASE"/>
    <property type="match status" value="1"/>
</dbReference>
<keyword evidence="11 14" id="KW-0472">Membrane</keyword>
<dbReference type="PROSITE" id="PS50109">
    <property type="entry name" value="HIS_KIN"/>
    <property type="match status" value="1"/>
</dbReference>
<evidence type="ECO:0000256" key="7">
    <source>
        <dbReference type="ARBA" id="ARBA00022692"/>
    </source>
</evidence>
<evidence type="ECO:0000256" key="14">
    <source>
        <dbReference type="SAM" id="Phobius"/>
    </source>
</evidence>
<dbReference type="Gene3D" id="3.40.50.2300">
    <property type="match status" value="1"/>
</dbReference>
<dbReference type="RefSeq" id="WP_190704495.1">
    <property type="nucleotide sequence ID" value="NZ_JAMPKX010000017.1"/>
</dbReference>
<dbReference type="Gene3D" id="3.30.450.20">
    <property type="entry name" value="PAS domain"/>
    <property type="match status" value="1"/>
</dbReference>
<protein>
    <recommendedName>
        <fullName evidence="3">histidine kinase</fullName>
        <ecNumber evidence="3">2.7.13.3</ecNumber>
    </recommendedName>
</protein>
<feature type="domain" description="Response regulatory" evidence="16">
    <location>
        <begin position="722"/>
        <end position="838"/>
    </location>
</feature>
<evidence type="ECO:0000256" key="3">
    <source>
        <dbReference type="ARBA" id="ARBA00012438"/>
    </source>
</evidence>
<keyword evidence="9 14" id="KW-1133">Transmembrane helix</keyword>
<dbReference type="InterPro" id="IPR003661">
    <property type="entry name" value="HisK_dim/P_dom"/>
</dbReference>
<name>A0ABV0KB52_9CYAN</name>
<dbReference type="CDD" id="cd12913">
    <property type="entry name" value="PDC1_MCP_like"/>
    <property type="match status" value="1"/>
</dbReference>
<dbReference type="InterPro" id="IPR005467">
    <property type="entry name" value="His_kinase_dom"/>
</dbReference>
<dbReference type="InterPro" id="IPR001789">
    <property type="entry name" value="Sig_transdc_resp-reg_receiver"/>
</dbReference>
<sequence>MKIPLRLLLIVPFILEIGAAVGLTGWLSLRNGQKAVNDVVSQLEQEVTNRIQVTLDEYLTVPHRINQINADLFELDLLSFEQQATFERHFWQQMQEFEEASYIYVSSETGGFWTAHRNAQAGPITYYVTDNPGDGVMVHFGVDAQGNRAQQLDVTTDYDPRIRDWYTDAKKAGTARWTEVYQLVPELTLAITANAPIYNAAGQLEGVLGVDLVLADIGDFLSTLKIGQTGQAFLIEKDQSLIASSTQENPFVKPRADGPEERLHAIASTNPMIAATTRHLLDQFQTLESIEASHQLAFPIDGQKHFVQVTPIVDELGIDWLLVVVVPESDFMAQIQANTRTTILLCLVSLAIATGLGIITARYIARPIQQLSDQSKQVTEALQKSHTAPIESLALSTHQLGPVQEVATLSDSFRRMATELNQAFDALQHTNEELEERVQQRTLDLAQAKEQAETANHAKSEFLANMSHELRTPLSAILGFVQLMNRNRVSAQTEKEYLEVINHSAEHLLELINDVLDLSKIEAGNITLNLTNFDLHALLNRLQEMFLPRSQRQGLSLQIEWADEVPQYVCSDEKKVRQILINLIGNALKFTKTGGITVTALALSQSDQVSAPFSPNAPNMPSVWLRIEVQDSGMGIPSQQLEAIFASFNQVHPESEGTGLGLTISRQFAHLLGGQLRVHSQVGQGSTFTLDVPMQPVPATAIPAEVLPQRAIALAPGQPTYRILIVDDRWSNRQFLVKLLEPFGFELREAANGQEAFDIWRDWQPHLIWMDMRMPVMHGYEAAQRIKSHIDGQATVIVALTASVFEEQRQVVLAYGCDDFIRKPVKEHVIFDKLTEHLGIVFVYEDTPLPTNFSSGAPLQFAALQVMPADWLQRLKQAATIAKPGAIIDLIGQIPSHESILAAGLRRMVDQYQLEAIIHLVDAATHHES</sequence>
<keyword evidence="18" id="KW-0547">Nucleotide-binding</keyword>
<dbReference type="Gene3D" id="3.30.565.10">
    <property type="entry name" value="Histidine kinase-like ATPase, C-terminal domain"/>
    <property type="match status" value="1"/>
</dbReference>
<dbReference type="SMART" id="SM00304">
    <property type="entry name" value="HAMP"/>
    <property type="match status" value="1"/>
</dbReference>
<dbReference type="SMART" id="SM00388">
    <property type="entry name" value="HisKA"/>
    <property type="match status" value="1"/>
</dbReference>
<keyword evidence="10" id="KW-0902">Two-component regulatory system</keyword>
<dbReference type="Proteomes" id="UP001482513">
    <property type="component" value="Unassembled WGS sequence"/>
</dbReference>
<dbReference type="SUPFAM" id="SSF47384">
    <property type="entry name" value="Homodimeric domain of signal transducing histidine kinase"/>
    <property type="match status" value="1"/>
</dbReference>
<dbReference type="SMART" id="SM00387">
    <property type="entry name" value="HATPase_c"/>
    <property type="match status" value="1"/>
</dbReference>
<evidence type="ECO:0000256" key="9">
    <source>
        <dbReference type="ARBA" id="ARBA00022989"/>
    </source>
</evidence>
<dbReference type="Gene3D" id="1.10.287.130">
    <property type="match status" value="1"/>
</dbReference>
<evidence type="ECO:0000256" key="1">
    <source>
        <dbReference type="ARBA" id="ARBA00000085"/>
    </source>
</evidence>
<keyword evidence="7 14" id="KW-0812">Transmembrane</keyword>
<dbReference type="SMART" id="SM00448">
    <property type="entry name" value="REC"/>
    <property type="match status" value="1"/>
</dbReference>
<dbReference type="InterPro" id="IPR003594">
    <property type="entry name" value="HATPase_dom"/>
</dbReference>
<dbReference type="SUPFAM" id="SSF52172">
    <property type="entry name" value="CheY-like"/>
    <property type="match status" value="1"/>
</dbReference>
<dbReference type="Pfam" id="PF00072">
    <property type="entry name" value="Response_reg"/>
    <property type="match status" value="1"/>
</dbReference>
<evidence type="ECO:0000313" key="18">
    <source>
        <dbReference type="EMBL" id="MEP0949977.1"/>
    </source>
</evidence>
<dbReference type="GO" id="GO:0005524">
    <property type="term" value="F:ATP binding"/>
    <property type="evidence" value="ECO:0007669"/>
    <property type="project" value="UniProtKB-KW"/>
</dbReference>
<comment type="caution">
    <text evidence="18">The sequence shown here is derived from an EMBL/GenBank/DDBJ whole genome shotgun (WGS) entry which is preliminary data.</text>
</comment>
<dbReference type="CDD" id="cd17546">
    <property type="entry name" value="REC_hyHK_CKI1_RcsC-like"/>
    <property type="match status" value="1"/>
</dbReference>
<keyword evidence="6" id="KW-0808">Transferase</keyword>
<dbReference type="CDD" id="cd00082">
    <property type="entry name" value="HisKA"/>
    <property type="match status" value="1"/>
</dbReference>
<keyword evidence="19" id="KW-1185">Reference proteome</keyword>
<gene>
    <name evidence="18" type="ORF">NC992_24105</name>
</gene>
<keyword evidence="5 12" id="KW-0597">Phosphoprotein</keyword>
<dbReference type="InterPro" id="IPR036097">
    <property type="entry name" value="HisK_dim/P_sf"/>
</dbReference>
<dbReference type="InterPro" id="IPR011006">
    <property type="entry name" value="CheY-like_superfamily"/>
</dbReference>
<dbReference type="InterPro" id="IPR003660">
    <property type="entry name" value="HAMP_dom"/>
</dbReference>
<evidence type="ECO:0000256" key="10">
    <source>
        <dbReference type="ARBA" id="ARBA00023012"/>
    </source>
</evidence>
<dbReference type="PROSITE" id="PS50885">
    <property type="entry name" value="HAMP"/>
    <property type="match status" value="1"/>
</dbReference>
<dbReference type="PROSITE" id="PS50110">
    <property type="entry name" value="RESPONSE_REGULATORY"/>
    <property type="match status" value="1"/>
</dbReference>
<dbReference type="Gene3D" id="6.10.340.10">
    <property type="match status" value="1"/>
</dbReference>
<feature type="coiled-coil region" evidence="13">
    <location>
        <begin position="417"/>
        <end position="465"/>
    </location>
</feature>